<organism evidence="2 3">
    <name type="scientific">Viridibacillus soli</name>
    <dbReference type="NCBI Taxonomy" id="2798301"/>
    <lineage>
        <taxon>Bacteria</taxon>
        <taxon>Bacillati</taxon>
        <taxon>Bacillota</taxon>
        <taxon>Bacilli</taxon>
        <taxon>Bacillales</taxon>
        <taxon>Caryophanaceae</taxon>
        <taxon>Viridibacillus</taxon>
    </lineage>
</organism>
<dbReference type="EMBL" id="JAEOAH010000008">
    <property type="protein sequence ID" value="MBK3495049.1"/>
    <property type="molecule type" value="Genomic_DNA"/>
</dbReference>
<keyword evidence="3" id="KW-1185">Reference proteome</keyword>
<evidence type="ECO:0000313" key="2">
    <source>
        <dbReference type="EMBL" id="MBK3495049.1"/>
    </source>
</evidence>
<feature type="region of interest" description="Disordered" evidence="1">
    <location>
        <begin position="1"/>
        <end position="26"/>
    </location>
</feature>
<evidence type="ECO:0000256" key="1">
    <source>
        <dbReference type="SAM" id="MobiDB-lite"/>
    </source>
</evidence>
<evidence type="ECO:0008006" key="4">
    <source>
        <dbReference type="Google" id="ProtNLM"/>
    </source>
</evidence>
<name>A0ABS1H6K7_9BACL</name>
<reference evidence="2 3" key="1">
    <citation type="submission" date="2020-12" db="EMBL/GenBank/DDBJ databases">
        <title>YIM B01967 draft genome.</title>
        <authorList>
            <person name="Yan X."/>
        </authorList>
    </citation>
    <scope>NUCLEOTIDE SEQUENCE [LARGE SCALE GENOMIC DNA]</scope>
    <source>
        <strain evidence="2 3">YIM B01967</strain>
    </source>
</reference>
<proteinExistence type="predicted"/>
<gene>
    <name evidence="2" type="ORF">JFL43_09285</name>
</gene>
<dbReference type="RefSeq" id="WP_200748821.1">
    <property type="nucleotide sequence ID" value="NZ_JAEOAH010000008.1"/>
</dbReference>
<comment type="caution">
    <text evidence="2">The sequence shown here is derived from an EMBL/GenBank/DDBJ whole genome shotgun (WGS) entry which is preliminary data.</text>
</comment>
<dbReference type="Proteomes" id="UP000618943">
    <property type="component" value="Unassembled WGS sequence"/>
</dbReference>
<protein>
    <recommendedName>
        <fullName evidence="4">Spore coat protein</fullName>
    </recommendedName>
</protein>
<evidence type="ECO:0000313" key="3">
    <source>
        <dbReference type="Proteomes" id="UP000618943"/>
    </source>
</evidence>
<sequence>MQLFSPVPGRSFPPRNRQVFGPPYQGQQFGSHYQGQRFGAPYQGRQFGQTYDNRWNPSFISPNNSSPGILGNLLNHLNTLMGHAGTIKNGYNMMRQLGSFMSLFR</sequence>
<accession>A0ABS1H6K7</accession>